<organism evidence="8 9">
    <name type="scientific">Byssochlamys spectabilis (strain No. 5 / NBRC 109023)</name>
    <name type="common">Paecilomyces variotii</name>
    <dbReference type="NCBI Taxonomy" id="1356009"/>
    <lineage>
        <taxon>Eukaryota</taxon>
        <taxon>Fungi</taxon>
        <taxon>Dikarya</taxon>
        <taxon>Ascomycota</taxon>
        <taxon>Pezizomycotina</taxon>
        <taxon>Eurotiomycetes</taxon>
        <taxon>Eurotiomycetidae</taxon>
        <taxon>Eurotiales</taxon>
        <taxon>Thermoascaceae</taxon>
        <taxon>Paecilomyces</taxon>
    </lineage>
</organism>
<dbReference type="GO" id="GO:0003677">
    <property type="term" value="F:DNA binding"/>
    <property type="evidence" value="ECO:0007669"/>
    <property type="project" value="UniProtKB-KW"/>
</dbReference>
<dbReference type="PANTHER" id="PTHR47431">
    <property type="entry name" value="ZN(II)2CYS6 TRANSCRIPTION FACTOR (EUROFUNG)-RELATED"/>
    <property type="match status" value="1"/>
</dbReference>
<evidence type="ECO:0000256" key="3">
    <source>
        <dbReference type="ARBA" id="ARBA00023125"/>
    </source>
</evidence>
<dbReference type="PANTHER" id="PTHR47431:SF5">
    <property type="entry name" value="ZN(II)2CYS6 TRANSCRIPTION FACTOR (EUROFUNG)"/>
    <property type="match status" value="1"/>
</dbReference>
<dbReference type="InterPro" id="IPR007219">
    <property type="entry name" value="XnlR_reg_dom"/>
</dbReference>
<feature type="compositionally biased region" description="Polar residues" evidence="6">
    <location>
        <begin position="1"/>
        <end position="11"/>
    </location>
</feature>
<accession>V5FLW8</accession>
<sequence>MGLENAQQHEPVTQPKEPAPTTVARKKFAKPPVKVACLACRASRTRCDGKEICSSCASKGRKCSYLPSKRGGPRKKKTTPTASSASVQEDVPWNPVPVPVSRFDESAGMFNQIDPLALPGAGLRHLDFPTEVQSMFEDLFAASDGQNSHAQMEPVAAAPPKPSMVRAYGSEPDILNAYYDFIHPYFPVLPPRASLPYADQPLNGLGSDPDALSEEPSLMYQPSSPLSLAISAVLALIPHPDDPEPTSPNSVLLRRSYAHKFAGLATTCIEADQELIESSTDPSQALTNEIPVINREPLHPKTPVELEGILALLILCTYEYAQRGNLSKMKYRAGQALTLAMNMSLHSLSEEYDEFAEARRRAWWMTYYSVLQGSITGIAPPTIMIDDARFVTPYPTFPSDPEGWSILIQAQQVLVSATQFTLDLNRCLRSRSNMKYIYDRMQQLDAWASSVMARANTPPSSPRSFPYEDPLEALTAHSIRAIARIKISSAHIKTHRFRAFSDIPIFIKKHCDLAAAKSEPAENKSPGGISRLSCSCSSMEPIPRAQAREYAPSPSSSTSSGSASLGSQYSFLGAGFPFTTQHSAKVCLRAALIISRMFQSLPFPRPLYAASKSNGSAVPSITQEYVDPASLDPSTQLPRTMPSFACCAMQSSYAMLMLFYKTRVAKHVPPDSEGGNSSSPERLVEELRNGLERVIGAMKNYSRAFEALDGMRDEIEGAFQTAFPHR</sequence>
<dbReference type="PROSITE" id="PS00463">
    <property type="entry name" value="ZN2_CY6_FUNGAL_1"/>
    <property type="match status" value="1"/>
</dbReference>
<dbReference type="CDD" id="cd12148">
    <property type="entry name" value="fungal_TF_MHR"/>
    <property type="match status" value="1"/>
</dbReference>
<keyword evidence="9" id="KW-1185">Reference proteome</keyword>
<dbReference type="SUPFAM" id="SSF57701">
    <property type="entry name" value="Zn2/Cys6 DNA-binding domain"/>
    <property type="match status" value="1"/>
</dbReference>
<evidence type="ECO:0000313" key="8">
    <source>
        <dbReference type="EMBL" id="GAD98949.1"/>
    </source>
</evidence>
<dbReference type="Proteomes" id="UP000018001">
    <property type="component" value="Unassembled WGS sequence"/>
</dbReference>
<evidence type="ECO:0000313" key="9">
    <source>
        <dbReference type="Proteomes" id="UP000018001"/>
    </source>
</evidence>
<keyword evidence="2" id="KW-0805">Transcription regulation</keyword>
<keyword evidence="4" id="KW-0804">Transcription</keyword>
<proteinExistence type="predicted"/>
<dbReference type="GO" id="GO:0008270">
    <property type="term" value="F:zinc ion binding"/>
    <property type="evidence" value="ECO:0007669"/>
    <property type="project" value="InterPro"/>
</dbReference>
<dbReference type="InterPro" id="IPR001138">
    <property type="entry name" value="Zn2Cys6_DnaBD"/>
</dbReference>
<reference evidence="9" key="1">
    <citation type="journal article" date="2014" name="Genome Announc.">
        <title>Draft genome sequence of the formaldehyde-resistant fungus Byssochlamys spectabilis No. 5 (anamorph Paecilomyces variotii No. 5) (NBRC109023).</title>
        <authorList>
            <person name="Oka T."/>
            <person name="Ekino K."/>
            <person name="Fukuda K."/>
            <person name="Nomura Y."/>
        </authorList>
    </citation>
    <scope>NUCLEOTIDE SEQUENCE [LARGE SCALE GENOMIC DNA]</scope>
    <source>
        <strain evidence="9">No. 5 / NBRC 109023</strain>
    </source>
</reference>
<evidence type="ECO:0000259" key="7">
    <source>
        <dbReference type="PROSITE" id="PS50048"/>
    </source>
</evidence>
<dbReference type="InterPro" id="IPR036864">
    <property type="entry name" value="Zn2-C6_fun-type_DNA-bd_sf"/>
</dbReference>
<dbReference type="SMART" id="SM00066">
    <property type="entry name" value="GAL4"/>
    <property type="match status" value="1"/>
</dbReference>
<evidence type="ECO:0000256" key="5">
    <source>
        <dbReference type="ARBA" id="ARBA00023242"/>
    </source>
</evidence>
<comment type="caution">
    <text evidence="8">The sequence shown here is derived from an EMBL/GenBank/DDBJ whole genome shotgun (WGS) entry which is preliminary data.</text>
</comment>
<keyword evidence="5" id="KW-0539">Nucleus</keyword>
<dbReference type="PROSITE" id="PS50048">
    <property type="entry name" value="ZN2_CY6_FUNGAL_2"/>
    <property type="match status" value="1"/>
</dbReference>
<dbReference type="Gene3D" id="4.10.240.10">
    <property type="entry name" value="Zn(2)-C6 fungal-type DNA-binding domain"/>
    <property type="match status" value="1"/>
</dbReference>
<dbReference type="InParanoid" id="V5FLW8"/>
<evidence type="ECO:0000256" key="6">
    <source>
        <dbReference type="SAM" id="MobiDB-lite"/>
    </source>
</evidence>
<gene>
    <name evidence="8" type="ORF">PVAR5_7652</name>
</gene>
<feature type="region of interest" description="Disordered" evidence="6">
    <location>
        <begin position="1"/>
        <end position="27"/>
    </location>
</feature>
<dbReference type="OrthoDB" id="10250282at2759"/>
<feature type="region of interest" description="Disordered" evidence="6">
    <location>
        <begin position="61"/>
        <end position="90"/>
    </location>
</feature>
<feature type="domain" description="Zn(2)-C6 fungal-type" evidence="7">
    <location>
        <begin position="36"/>
        <end position="65"/>
    </location>
</feature>
<dbReference type="GO" id="GO:0000981">
    <property type="term" value="F:DNA-binding transcription factor activity, RNA polymerase II-specific"/>
    <property type="evidence" value="ECO:0007669"/>
    <property type="project" value="InterPro"/>
</dbReference>
<dbReference type="eggNOG" id="ENOG502SHED">
    <property type="taxonomic scope" value="Eukaryota"/>
</dbReference>
<dbReference type="HOGENOM" id="CLU_014802_0_0_1"/>
<dbReference type="AlphaFoldDB" id="V5FLW8"/>
<dbReference type="CDD" id="cd00067">
    <property type="entry name" value="GAL4"/>
    <property type="match status" value="1"/>
</dbReference>
<dbReference type="GO" id="GO:0006351">
    <property type="term" value="P:DNA-templated transcription"/>
    <property type="evidence" value="ECO:0007669"/>
    <property type="project" value="InterPro"/>
</dbReference>
<name>V5FLW8_BYSSN</name>
<evidence type="ECO:0000256" key="2">
    <source>
        <dbReference type="ARBA" id="ARBA00023015"/>
    </source>
</evidence>
<dbReference type="Pfam" id="PF00172">
    <property type="entry name" value="Zn_clus"/>
    <property type="match status" value="1"/>
</dbReference>
<keyword evidence="3" id="KW-0238">DNA-binding</keyword>
<dbReference type="EMBL" id="BAUL01000268">
    <property type="protein sequence ID" value="GAD98949.1"/>
    <property type="molecule type" value="Genomic_DNA"/>
</dbReference>
<evidence type="ECO:0000256" key="4">
    <source>
        <dbReference type="ARBA" id="ARBA00023163"/>
    </source>
</evidence>
<keyword evidence="1" id="KW-0479">Metal-binding</keyword>
<dbReference type="Pfam" id="PF04082">
    <property type="entry name" value="Fungal_trans"/>
    <property type="match status" value="1"/>
</dbReference>
<protein>
    <submittedName>
        <fullName evidence="8">C6 zinc finger domain protein</fullName>
    </submittedName>
</protein>
<evidence type="ECO:0000256" key="1">
    <source>
        <dbReference type="ARBA" id="ARBA00022723"/>
    </source>
</evidence>